<evidence type="ECO:0000313" key="3">
    <source>
        <dbReference type="Proteomes" id="UP000823775"/>
    </source>
</evidence>
<organism evidence="2 3">
    <name type="scientific">Datura stramonium</name>
    <name type="common">Jimsonweed</name>
    <name type="synonym">Common thornapple</name>
    <dbReference type="NCBI Taxonomy" id="4076"/>
    <lineage>
        <taxon>Eukaryota</taxon>
        <taxon>Viridiplantae</taxon>
        <taxon>Streptophyta</taxon>
        <taxon>Embryophyta</taxon>
        <taxon>Tracheophyta</taxon>
        <taxon>Spermatophyta</taxon>
        <taxon>Magnoliopsida</taxon>
        <taxon>eudicotyledons</taxon>
        <taxon>Gunneridae</taxon>
        <taxon>Pentapetalae</taxon>
        <taxon>asterids</taxon>
        <taxon>lamiids</taxon>
        <taxon>Solanales</taxon>
        <taxon>Solanaceae</taxon>
        <taxon>Solanoideae</taxon>
        <taxon>Datureae</taxon>
        <taxon>Datura</taxon>
    </lineage>
</organism>
<accession>A0ABS8UIV3</accession>
<sequence>MAGGNPLPNPNFSNKVKELQEMWMKIPLEELSLLQLHQLRDKLEVNLERAKKLAFKLEEHGVVFDKSVIGSAWAPLETRENPSYGLNDGGRPIFGHWKSFPRHTIQNRVTSVASCVPLCREVSASHLPMRRNEAASQLPMHRICWRLAPDLLAPRASQGTALLLLHAAGCAKVLAPRAAGHAGVAVHYFFP</sequence>
<keyword evidence="1" id="KW-0175">Coiled coil</keyword>
<proteinExistence type="predicted"/>
<protein>
    <submittedName>
        <fullName evidence="2">Uncharacterized protein</fullName>
    </submittedName>
</protein>
<keyword evidence="3" id="KW-1185">Reference proteome</keyword>
<gene>
    <name evidence="2" type="ORF">HAX54_016442</name>
</gene>
<name>A0ABS8UIV3_DATST</name>
<dbReference type="Proteomes" id="UP000823775">
    <property type="component" value="Unassembled WGS sequence"/>
</dbReference>
<evidence type="ECO:0000313" key="2">
    <source>
        <dbReference type="EMBL" id="MCD9558819.1"/>
    </source>
</evidence>
<dbReference type="EMBL" id="JACEIK010002065">
    <property type="protein sequence ID" value="MCD9558819.1"/>
    <property type="molecule type" value="Genomic_DNA"/>
</dbReference>
<feature type="coiled-coil region" evidence="1">
    <location>
        <begin position="33"/>
        <end position="60"/>
    </location>
</feature>
<reference evidence="2 3" key="1">
    <citation type="journal article" date="2021" name="BMC Genomics">
        <title>Datura genome reveals duplications of psychoactive alkaloid biosynthetic genes and high mutation rate following tissue culture.</title>
        <authorList>
            <person name="Rajewski A."/>
            <person name="Carter-House D."/>
            <person name="Stajich J."/>
            <person name="Litt A."/>
        </authorList>
    </citation>
    <scope>NUCLEOTIDE SEQUENCE [LARGE SCALE GENOMIC DNA]</scope>
    <source>
        <strain evidence="2">AR-01</strain>
    </source>
</reference>
<comment type="caution">
    <text evidence="2">The sequence shown here is derived from an EMBL/GenBank/DDBJ whole genome shotgun (WGS) entry which is preliminary data.</text>
</comment>
<evidence type="ECO:0000256" key="1">
    <source>
        <dbReference type="SAM" id="Coils"/>
    </source>
</evidence>